<evidence type="ECO:0000256" key="3">
    <source>
        <dbReference type="ARBA" id="ARBA00023251"/>
    </source>
</evidence>
<dbReference type="GO" id="GO:0046677">
    <property type="term" value="P:response to antibiotic"/>
    <property type="evidence" value="ECO:0007669"/>
    <property type="project" value="UniProtKB-KW"/>
</dbReference>
<dbReference type="Proteomes" id="UP000295662">
    <property type="component" value="Unassembled WGS sequence"/>
</dbReference>
<dbReference type="OrthoDB" id="9803104at2"/>
<evidence type="ECO:0000256" key="2">
    <source>
        <dbReference type="ARBA" id="ARBA00021572"/>
    </source>
</evidence>
<dbReference type="InterPro" id="IPR029068">
    <property type="entry name" value="Glyas_Bleomycin-R_OHBP_Dase"/>
</dbReference>
<name>A0A4R7RKL8_9BACT</name>
<evidence type="ECO:0000256" key="1">
    <source>
        <dbReference type="ARBA" id="ARBA00011051"/>
    </source>
</evidence>
<dbReference type="SUPFAM" id="SSF54593">
    <property type="entry name" value="Glyoxalase/Bleomycin resistance protein/Dihydroxybiphenyl dioxygenase"/>
    <property type="match status" value="1"/>
</dbReference>
<accession>A0A4R7RKL8</accession>
<gene>
    <name evidence="5" type="ORF">EI77_04391</name>
</gene>
<comment type="caution">
    <text evidence="5">The sequence shown here is derived from an EMBL/GenBank/DDBJ whole genome shotgun (WGS) entry which is preliminary data.</text>
</comment>
<dbReference type="PROSITE" id="PS51819">
    <property type="entry name" value="VOC"/>
    <property type="match status" value="1"/>
</dbReference>
<keyword evidence="6" id="KW-1185">Reference proteome</keyword>
<reference evidence="5 6" key="1">
    <citation type="submission" date="2019-03" db="EMBL/GenBank/DDBJ databases">
        <title>Genomic Encyclopedia of Archaeal and Bacterial Type Strains, Phase II (KMG-II): from individual species to whole genera.</title>
        <authorList>
            <person name="Goeker M."/>
        </authorList>
    </citation>
    <scope>NUCLEOTIDE SEQUENCE [LARGE SCALE GENOMIC DNA]</scope>
    <source>
        <strain evidence="5 6">ATCC 25309</strain>
    </source>
</reference>
<comment type="similarity">
    <text evidence="1">Belongs to the bleomycin resistance protein family.</text>
</comment>
<dbReference type="RefSeq" id="WP_133797364.1">
    <property type="nucleotide sequence ID" value="NZ_SOCA01000014.1"/>
</dbReference>
<evidence type="ECO:0000259" key="4">
    <source>
        <dbReference type="PROSITE" id="PS51819"/>
    </source>
</evidence>
<organism evidence="5 6">
    <name type="scientific">Prosthecobacter fusiformis</name>
    <dbReference type="NCBI Taxonomy" id="48464"/>
    <lineage>
        <taxon>Bacteria</taxon>
        <taxon>Pseudomonadati</taxon>
        <taxon>Verrucomicrobiota</taxon>
        <taxon>Verrucomicrobiia</taxon>
        <taxon>Verrucomicrobiales</taxon>
        <taxon>Verrucomicrobiaceae</taxon>
        <taxon>Prosthecobacter</taxon>
    </lineage>
</organism>
<evidence type="ECO:0000313" key="5">
    <source>
        <dbReference type="EMBL" id="TDU63183.1"/>
    </source>
</evidence>
<evidence type="ECO:0000313" key="6">
    <source>
        <dbReference type="Proteomes" id="UP000295662"/>
    </source>
</evidence>
<dbReference type="InterPro" id="IPR000335">
    <property type="entry name" value="Bleomycin-R"/>
</dbReference>
<proteinExistence type="inferred from homology"/>
<dbReference type="EMBL" id="SOCA01000014">
    <property type="protein sequence ID" value="TDU63183.1"/>
    <property type="molecule type" value="Genomic_DNA"/>
</dbReference>
<keyword evidence="3" id="KW-0046">Antibiotic resistance</keyword>
<dbReference type="Pfam" id="PF19581">
    <property type="entry name" value="Glyoxalase_7"/>
    <property type="match status" value="1"/>
</dbReference>
<dbReference type="InterPro" id="IPR037523">
    <property type="entry name" value="VOC_core"/>
</dbReference>
<dbReference type="AlphaFoldDB" id="A0A4R7RKL8"/>
<dbReference type="Gene3D" id="3.10.180.10">
    <property type="entry name" value="2,3-Dihydroxybiphenyl 1,2-Dioxygenase, domain 1"/>
    <property type="match status" value="1"/>
</dbReference>
<feature type="domain" description="VOC" evidence="4">
    <location>
        <begin position="2"/>
        <end position="119"/>
    </location>
</feature>
<protein>
    <recommendedName>
        <fullName evidence="2">Bleomycin resistance protein</fullName>
    </recommendedName>
</protein>
<sequence>MKLGSTISVLRMFDEEKAAEFYLQFLGFSKDWEHRFGDGFPLYMQISKDDCVIHLTGHHGDSCPGSTVRIHTQDVESYSKSLRDKDYVNAKPGCQKTEWGTVEMTIHDPFGNRLIFAERLES</sequence>